<keyword evidence="4" id="KW-0862">Zinc</keyword>
<dbReference type="Proteomes" id="UP001153148">
    <property type="component" value="Unassembled WGS sequence"/>
</dbReference>
<dbReference type="InterPro" id="IPR011059">
    <property type="entry name" value="Metal-dep_hydrolase_composite"/>
</dbReference>
<dbReference type="EMBL" id="CAJPIN010028376">
    <property type="protein sequence ID" value="CAG2063707.1"/>
    <property type="molecule type" value="Genomic_DNA"/>
</dbReference>
<keyword evidence="2" id="KW-0479">Metal-binding</keyword>
<gene>
    <name evidence="6" type="ORF">TPAB3V08_LOCUS10654</name>
</gene>
<name>A0ABN7PCE9_TIMPD</name>
<dbReference type="PANTHER" id="PTHR11271">
    <property type="entry name" value="GUANINE DEAMINASE"/>
    <property type="match status" value="1"/>
</dbReference>
<accession>A0ABN7PCE9</accession>
<evidence type="ECO:0000313" key="6">
    <source>
        <dbReference type="EMBL" id="CAG2063707.1"/>
    </source>
</evidence>
<dbReference type="Gene3D" id="3.20.20.140">
    <property type="entry name" value="Metal-dependent hydrolases"/>
    <property type="match status" value="1"/>
</dbReference>
<evidence type="ECO:0000256" key="4">
    <source>
        <dbReference type="ARBA" id="ARBA00022833"/>
    </source>
</evidence>
<keyword evidence="7" id="KW-1185">Reference proteome</keyword>
<evidence type="ECO:0000313" key="7">
    <source>
        <dbReference type="Proteomes" id="UP001153148"/>
    </source>
</evidence>
<dbReference type="PANTHER" id="PTHR11271:SF6">
    <property type="entry name" value="GUANINE DEAMINASE"/>
    <property type="match status" value="1"/>
</dbReference>
<dbReference type="Pfam" id="PF01979">
    <property type="entry name" value="Amidohydro_1"/>
    <property type="match status" value="1"/>
</dbReference>
<comment type="cofactor">
    <cofactor evidence="1">
        <name>Zn(2+)</name>
        <dbReference type="ChEBI" id="CHEBI:29105"/>
    </cofactor>
</comment>
<keyword evidence="3" id="KW-0378">Hydrolase</keyword>
<evidence type="ECO:0000259" key="5">
    <source>
        <dbReference type="Pfam" id="PF01979"/>
    </source>
</evidence>
<dbReference type="Gene3D" id="2.30.40.10">
    <property type="entry name" value="Urease, subunit C, domain 1"/>
    <property type="match status" value="1"/>
</dbReference>
<protein>
    <recommendedName>
        <fullName evidence="5">Amidohydrolase-related domain-containing protein</fullName>
    </recommendedName>
</protein>
<comment type="caution">
    <text evidence="6">The sequence shown here is derived from an EMBL/GenBank/DDBJ whole genome shotgun (WGS) entry which is preliminary data.</text>
</comment>
<evidence type="ECO:0000256" key="1">
    <source>
        <dbReference type="ARBA" id="ARBA00001947"/>
    </source>
</evidence>
<proteinExistence type="predicted"/>
<evidence type="ECO:0000256" key="2">
    <source>
        <dbReference type="ARBA" id="ARBA00022723"/>
    </source>
</evidence>
<dbReference type="InterPro" id="IPR051607">
    <property type="entry name" value="Metallo-dep_hydrolases"/>
</dbReference>
<reference evidence="6" key="1">
    <citation type="submission" date="2021-03" db="EMBL/GenBank/DDBJ databases">
        <authorList>
            <person name="Tran Van P."/>
        </authorList>
    </citation>
    <scope>NUCLEOTIDE SEQUENCE</scope>
</reference>
<feature type="domain" description="Amidohydrolase-related" evidence="5">
    <location>
        <begin position="6"/>
        <end position="100"/>
    </location>
</feature>
<dbReference type="InterPro" id="IPR006680">
    <property type="entry name" value="Amidohydro-rel"/>
</dbReference>
<evidence type="ECO:0000256" key="3">
    <source>
        <dbReference type="ARBA" id="ARBA00022801"/>
    </source>
</evidence>
<sequence length="106" mass="11772">MRSAIAVSTHLNFKKGGTPLTYHEVFHLATIGGAKALSLDNRIGNFVVGKEFDALIVNMNSFKKIPDELSNYTNEELLQKFIFTGDDRNIRRVYVAGDVVKDAILA</sequence>
<organism evidence="6 7">
    <name type="scientific">Timema podura</name>
    <name type="common">Walking stick</name>
    <dbReference type="NCBI Taxonomy" id="61482"/>
    <lineage>
        <taxon>Eukaryota</taxon>
        <taxon>Metazoa</taxon>
        <taxon>Ecdysozoa</taxon>
        <taxon>Arthropoda</taxon>
        <taxon>Hexapoda</taxon>
        <taxon>Insecta</taxon>
        <taxon>Pterygota</taxon>
        <taxon>Neoptera</taxon>
        <taxon>Polyneoptera</taxon>
        <taxon>Phasmatodea</taxon>
        <taxon>Timematodea</taxon>
        <taxon>Timematoidea</taxon>
        <taxon>Timematidae</taxon>
        <taxon>Timema</taxon>
    </lineage>
</organism>
<dbReference type="SUPFAM" id="SSF51338">
    <property type="entry name" value="Composite domain of metallo-dependent hydrolases"/>
    <property type="match status" value="1"/>
</dbReference>